<evidence type="ECO:0000256" key="8">
    <source>
        <dbReference type="SAM" id="MobiDB-lite"/>
    </source>
</evidence>
<feature type="transmembrane region" description="Helical" evidence="7">
    <location>
        <begin position="54"/>
        <end position="77"/>
    </location>
</feature>
<feature type="region of interest" description="Disordered" evidence="8">
    <location>
        <begin position="227"/>
        <end position="275"/>
    </location>
</feature>
<evidence type="ECO:0000313" key="10">
    <source>
        <dbReference type="Proteomes" id="UP001274830"/>
    </source>
</evidence>
<name>A0AAE0WR46_9PEZI</name>
<keyword evidence="3 7" id="KW-0812">Transmembrane</keyword>
<protein>
    <recommendedName>
        <fullName evidence="7">Derlin</fullName>
    </recommendedName>
</protein>
<comment type="function">
    <text evidence="7">May be involved in the degradation of misfolded endoplasmic reticulum (ER) luminal proteins.</text>
</comment>
<dbReference type="GO" id="GO:0005789">
    <property type="term" value="C:endoplasmic reticulum membrane"/>
    <property type="evidence" value="ECO:0007669"/>
    <property type="project" value="UniProtKB-SubCell"/>
</dbReference>
<feature type="transmembrane region" description="Helical" evidence="7">
    <location>
        <begin position="142"/>
        <end position="164"/>
    </location>
</feature>
<keyword evidence="6 7" id="KW-0472">Membrane</keyword>
<dbReference type="PANTHER" id="PTHR11009">
    <property type="entry name" value="DER1-LIKE PROTEIN, DERLIN"/>
    <property type="match status" value="1"/>
</dbReference>
<evidence type="ECO:0000313" key="9">
    <source>
        <dbReference type="EMBL" id="KAK3676475.1"/>
    </source>
</evidence>
<evidence type="ECO:0000256" key="3">
    <source>
        <dbReference type="ARBA" id="ARBA00022692"/>
    </source>
</evidence>
<evidence type="ECO:0000256" key="2">
    <source>
        <dbReference type="ARBA" id="ARBA00008917"/>
    </source>
</evidence>
<dbReference type="AlphaFoldDB" id="A0AAE0WR46"/>
<organism evidence="9 10">
    <name type="scientific">Recurvomyces mirabilis</name>
    <dbReference type="NCBI Taxonomy" id="574656"/>
    <lineage>
        <taxon>Eukaryota</taxon>
        <taxon>Fungi</taxon>
        <taxon>Dikarya</taxon>
        <taxon>Ascomycota</taxon>
        <taxon>Pezizomycotina</taxon>
        <taxon>Dothideomycetes</taxon>
        <taxon>Dothideomycetidae</taxon>
        <taxon>Mycosphaerellales</taxon>
        <taxon>Teratosphaeriaceae</taxon>
        <taxon>Recurvomyces</taxon>
    </lineage>
</organism>
<accession>A0AAE0WR46</accession>
<comment type="similarity">
    <text evidence="2 7">Belongs to the derlin family.</text>
</comment>
<keyword evidence="5 7" id="KW-1133">Transmembrane helix</keyword>
<evidence type="ECO:0000256" key="1">
    <source>
        <dbReference type="ARBA" id="ARBA00004477"/>
    </source>
</evidence>
<sequence length="275" mass="29576">MSAVDMFWAAPPVARTITAAAVLLSVPTWMGLISPYYSVFVRDRIFTLTRIPEIWRLVTPFILTGPKFGLLMDPYFLYTYGSQLETEAARFTQPGDFFMYLVFVAVIILLLGGIYLQGVFLLSPLTLALAYTYAQENPNRQLSYFIVTFSSKWLPYAMLAMTFVTASPQEALLQATGLVAAHAYDFVTKIWPQYGGGRQFLTTPVVVKGWFAKLGGTAQARGAGTAFAARSGGTGPGANVPPAQTGSGGGWASGFSGGGNTAWGGRSSGRRLGSD</sequence>
<evidence type="ECO:0000256" key="5">
    <source>
        <dbReference type="ARBA" id="ARBA00022989"/>
    </source>
</evidence>
<dbReference type="InterPro" id="IPR035952">
    <property type="entry name" value="Rhomboid-like_sf"/>
</dbReference>
<feature type="compositionally biased region" description="Gly residues" evidence="8">
    <location>
        <begin position="246"/>
        <end position="262"/>
    </location>
</feature>
<keyword evidence="4 7" id="KW-0256">Endoplasmic reticulum</keyword>
<evidence type="ECO:0000256" key="6">
    <source>
        <dbReference type="ARBA" id="ARBA00023136"/>
    </source>
</evidence>
<dbReference type="EMBL" id="JAUTXT010000010">
    <property type="protein sequence ID" value="KAK3676475.1"/>
    <property type="molecule type" value="Genomic_DNA"/>
</dbReference>
<evidence type="ECO:0000256" key="4">
    <source>
        <dbReference type="ARBA" id="ARBA00022824"/>
    </source>
</evidence>
<dbReference type="Proteomes" id="UP001274830">
    <property type="component" value="Unassembled WGS sequence"/>
</dbReference>
<gene>
    <name evidence="9" type="ORF">LTR78_003751</name>
</gene>
<dbReference type="Pfam" id="PF04511">
    <property type="entry name" value="DER1"/>
    <property type="match status" value="1"/>
</dbReference>
<dbReference type="GO" id="GO:0006950">
    <property type="term" value="P:response to stress"/>
    <property type="evidence" value="ECO:0007669"/>
    <property type="project" value="UniProtKB-ARBA"/>
</dbReference>
<dbReference type="InterPro" id="IPR007599">
    <property type="entry name" value="DER1"/>
</dbReference>
<feature type="transmembrane region" description="Helical" evidence="7">
    <location>
        <begin position="97"/>
        <end position="130"/>
    </location>
</feature>
<comment type="caution">
    <text evidence="9">The sequence shown here is derived from an EMBL/GenBank/DDBJ whole genome shotgun (WGS) entry which is preliminary data.</text>
</comment>
<reference evidence="9" key="1">
    <citation type="submission" date="2023-07" db="EMBL/GenBank/DDBJ databases">
        <title>Black Yeasts Isolated from many extreme environments.</title>
        <authorList>
            <person name="Coleine C."/>
            <person name="Stajich J.E."/>
            <person name="Selbmann L."/>
        </authorList>
    </citation>
    <scope>NUCLEOTIDE SEQUENCE</scope>
    <source>
        <strain evidence="9">CCFEE 5485</strain>
    </source>
</reference>
<dbReference type="SUPFAM" id="SSF144091">
    <property type="entry name" value="Rhomboid-like"/>
    <property type="match status" value="1"/>
</dbReference>
<evidence type="ECO:0000256" key="7">
    <source>
        <dbReference type="RuleBase" id="RU363059"/>
    </source>
</evidence>
<feature type="transmembrane region" description="Helical" evidence="7">
    <location>
        <begin position="12"/>
        <end position="33"/>
    </location>
</feature>
<comment type="subcellular location">
    <subcellularLocation>
        <location evidence="1 7">Endoplasmic reticulum membrane</location>
        <topology evidence="1 7">Multi-pass membrane protein</topology>
    </subcellularLocation>
</comment>
<keyword evidence="10" id="KW-1185">Reference proteome</keyword>
<proteinExistence type="inferred from homology"/>